<dbReference type="InterPro" id="IPR011112">
    <property type="entry name" value="Rho-like_N"/>
</dbReference>
<evidence type="ECO:0000313" key="3">
    <source>
        <dbReference type="Proteomes" id="UP000238937"/>
    </source>
</evidence>
<dbReference type="OrthoDB" id="417618at2"/>
<dbReference type="RefSeq" id="WP_106308697.1">
    <property type="nucleotide sequence ID" value="NZ_PVWO01000302.1"/>
</dbReference>
<evidence type="ECO:0000313" key="2">
    <source>
        <dbReference type="EMBL" id="PSB53375.1"/>
    </source>
</evidence>
<dbReference type="SMART" id="SM00959">
    <property type="entry name" value="Rho_N"/>
    <property type="match status" value="1"/>
</dbReference>
<dbReference type="InterPro" id="IPR032585">
    <property type="entry name" value="DUF4912"/>
</dbReference>
<dbReference type="GO" id="GO:0006353">
    <property type="term" value="P:DNA-templated transcription termination"/>
    <property type="evidence" value="ECO:0007669"/>
    <property type="project" value="InterPro"/>
</dbReference>
<reference evidence="2 3" key="1">
    <citation type="submission" date="2018-03" db="EMBL/GenBank/DDBJ databases">
        <title>The ancient ancestry and fast evolution of plastids.</title>
        <authorList>
            <person name="Moore K.R."/>
            <person name="Magnabosco C."/>
            <person name="Momper L."/>
            <person name="Gold D.A."/>
            <person name="Bosak T."/>
            <person name="Fournier G.P."/>
        </authorList>
    </citation>
    <scope>NUCLEOTIDE SEQUENCE [LARGE SCALE GENOMIC DNA]</scope>
    <source>
        <strain evidence="2 3">CCALA 037</strain>
    </source>
</reference>
<accession>A0A2T1G811</accession>
<comment type="caution">
    <text evidence="2">The sequence shown here is derived from an EMBL/GenBank/DDBJ whole genome shotgun (WGS) entry which is preliminary data.</text>
</comment>
<dbReference type="Pfam" id="PF07498">
    <property type="entry name" value="Rho_N"/>
    <property type="match status" value="1"/>
</dbReference>
<protein>
    <submittedName>
        <fullName evidence="2">Rho termination protein</fullName>
    </submittedName>
</protein>
<name>A0A2T1G811_9CYAN</name>
<keyword evidence="3" id="KW-1185">Reference proteome</keyword>
<sequence>MTLRQLRRVASVCGVSRYSRMRKSQLLEEIQKIQSKSTQSPSTKLEAQLEVEAGKFELGVDVDLTAEELAAVDEGLGDLPGGYGDSRIVLLPRDPQWAYAYWDIPIEHKNELRYHGGQQLALRIYDVTDINLDHQSPHSIQEYPIDEMAREWYLPIPVSDRSYTIDIGYRCGDGRWLVLARSTSVNIPPVYPSDWIEDIFITVPWEEELVGKTFVELVPPSRKAGDSSNAGANATGDNAIYERIFGMADSVESLRIAGSLYGSMQHAPIESISSFVFPSGVGMWALPTASGVNMSGVGMSGIGMEVGERQRQFWLIADAELIVYGATEPDATVSIGGRQIKLNPDGTFRFQMSFQDGNIDYPIVAVAKDGEQQRSVHMTFDRATPSRNTNTKEEAVPEKWF</sequence>
<dbReference type="Proteomes" id="UP000238937">
    <property type="component" value="Unassembled WGS sequence"/>
</dbReference>
<evidence type="ECO:0000259" key="1">
    <source>
        <dbReference type="SMART" id="SM00959"/>
    </source>
</evidence>
<dbReference type="Pfam" id="PF16258">
    <property type="entry name" value="DUF4912"/>
    <property type="match status" value="1"/>
</dbReference>
<gene>
    <name evidence="2" type="ORF">C7B77_19650</name>
</gene>
<dbReference type="EMBL" id="PVWO01000302">
    <property type="protein sequence ID" value="PSB53375.1"/>
    <property type="molecule type" value="Genomic_DNA"/>
</dbReference>
<organism evidence="2 3">
    <name type="scientific">Chamaesiphon polymorphus CCALA 037</name>
    <dbReference type="NCBI Taxonomy" id="2107692"/>
    <lineage>
        <taxon>Bacteria</taxon>
        <taxon>Bacillati</taxon>
        <taxon>Cyanobacteriota</taxon>
        <taxon>Cyanophyceae</taxon>
        <taxon>Gomontiellales</taxon>
        <taxon>Chamaesiphonaceae</taxon>
        <taxon>Chamaesiphon</taxon>
    </lineage>
</organism>
<dbReference type="AlphaFoldDB" id="A0A2T1G811"/>
<feature type="domain" description="Rho termination factor-like N-terminal" evidence="1">
    <location>
        <begin position="1"/>
        <end position="39"/>
    </location>
</feature>
<proteinExistence type="predicted"/>